<name>A0A0K2G9X8_NITMO</name>
<keyword evidence="1" id="KW-0732">Signal</keyword>
<keyword evidence="4" id="KW-1185">Reference proteome</keyword>
<dbReference type="EMBL" id="CP011801">
    <property type="protein sequence ID" value="ALA57776.1"/>
    <property type="molecule type" value="Genomic_DNA"/>
</dbReference>
<dbReference type="InterPro" id="IPR025711">
    <property type="entry name" value="PepSY"/>
</dbReference>
<proteinExistence type="predicted"/>
<dbReference type="Pfam" id="PF03413">
    <property type="entry name" value="PepSY"/>
    <property type="match status" value="1"/>
</dbReference>
<feature type="chain" id="PRO_5005476664" evidence="1">
    <location>
        <begin position="20"/>
        <end position="90"/>
    </location>
</feature>
<protein>
    <submittedName>
        <fullName evidence="3">Putative Propeptide PepSY amd peptidase M4</fullName>
    </submittedName>
</protein>
<dbReference type="PATRIC" id="fig|42253.5.peg.1325"/>
<feature type="domain" description="PepSY" evidence="2">
    <location>
        <begin position="29"/>
        <end position="87"/>
    </location>
</feature>
<dbReference type="SUPFAM" id="SSF54403">
    <property type="entry name" value="Cystatin/monellin"/>
    <property type="match status" value="1"/>
</dbReference>
<organism evidence="3 4">
    <name type="scientific">Nitrospira moscoviensis</name>
    <dbReference type="NCBI Taxonomy" id="42253"/>
    <lineage>
        <taxon>Bacteria</taxon>
        <taxon>Pseudomonadati</taxon>
        <taxon>Nitrospirota</taxon>
        <taxon>Nitrospiria</taxon>
        <taxon>Nitrospirales</taxon>
        <taxon>Nitrospiraceae</taxon>
        <taxon>Nitrospira</taxon>
    </lineage>
</organism>
<evidence type="ECO:0000256" key="1">
    <source>
        <dbReference type="SAM" id="SignalP"/>
    </source>
</evidence>
<dbReference type="Proteomes" id="UP000069205">
    <property type="component" value="Chromosome"/>
</dbReference>
<gene>
    <name evidence="3" type="ORF">NITMOv2_1348</name>
</gene>
<feature type="signal peptide" evidence="1">
    <location>
        <begin position="1"/>
        <end position="19"/>
    </location>
</feature>
<sequence length="90" mass="9863">MRFLLVPCAIALCTLAGCASQETMAKNARISTSEAARIAENSVPGGRAKETHLEQERGRTVYEVELVDNGNNTQTVWVDAESGRIVERDR</sequence>
<dbReference type="InterPro" id="IPR046350">
    <property type="entry name" value="Cystatin_sf"/>
</dbReference>
<dbReference type="KEGG" id="nmv:NITMOv2_1348"/>
<reference evidence="3 4" key="1">
    <citation type="journal article" date="2015" name="Proc. Natl. Acad. Sci. U.S.A.">
        <title>Expanded metabolic versatility of ubiquitous nitrite-oxidizing bacteria from the genus Nitrospira.</title>
        <authorList>
            <person name="Koch H."/>
            <person name="Lucker S."/>
            <person name="Albertsen M."/>
            <person name="Kitzinger K."/>
            <person name="Herbold C."/>
            <person name="Spieck E."/>
            <person name="Nielsen P.H."/>
            <person name="Wagner M."/>
            <person name="Daims H."/>
        </authorList>
    </citation>
    <scope>NUCLEOTIDE SEQUENCE [LARGE SCALE GENOMIC DNA]</scope>
    <source>
        <strain evidence="3 4">NSP M-1</strain>
    </source>
</reference>
<dbReference type="RefSeq" id="WP_053379049.1">
    <property type="nucleotide sequence ID" value="NZ_CP011801.1"/>
</dbReference>
<evidence type="ECO:0000313" key="3">
    <source>
        <dbReference type="EMBL" id="ALA57776.1"/>
    </source>
</evidence>
<dbReference type="PROSITE" id="PS51257">
    <property type="entry name" value="PROKAR_LIPOPROTEIN"/>
    <property type="match status" value="1"/>
</dbReference>
<dbReference type="OrthoDB" id="5772663at2"/>
<evidence type="ECO:0000259" key="2">
    <source>
        <dbReference type="Pfam" id="PF03413"/>
    </source>
</evidence>
<dbReference type="AlphaFoldDB" id="A0A0K2G9X8"/>
<accession>A0A0K2G9X8</accession>
<evidence type="ECO:0000313" key="4">
    <source>
        <dbReference type="Proteomes" id="UP000069205"/>
    </source>
</evidence>
<dbReference type="Gene3D" id="3.10.450.40">
    <property type="match status" value="1"/>
</dbReference>